<dbReference type="EMBL" id="MRYD01000112">
    <property type="protein sequence ID" value="OSZ58621.1"/>
    <property type="molecule type" value="Genomic_DNA"/>
</dbReference>
<dbReference type="InterPro" id="IPR012338">
    <property type="entry name" value="Beta-lactam/transpept-like"/>
</dbReference>
<dbReference type="SUPFAM" id="SSF56601">
    <property type="entry name" value="beta-lactamase/transpeptidase-like"/>
    <property type="match status" value="1"/>
</dbReference>
<feature type="region of interest" description="Disordered" evidence="1">
    <location>
        <begin position="218"/>
        <end position="251"/>
    </location>
</feature>
<protein>
    <recommendedName>
        <fullName evidence="2">Beta-lactamase class A catalytic domain-containing protein</fullName>
    </recommendedName>
</protein>
<dbReference type="InterPro" id="IPR045155">
    <property type="entry name" value="Beta-lactam_cat"/>
</dbReference>
<evidence type="ECO:0000313" key="4">
    <source>
        <dbReference type="Proteomes" id="UP000194266"/>
    </source>
</evidence>
<reference evidence="3 4" key="1">
    <citation type="submission" date="2016-12" db="EMBL/GenBank/DDBJ databases">
        <title>Genome Mining:The Detection of Biosynthetic Gene Clusters to Aid in the Expression of Curamycin A produced by Streptomyces sp. strain CZA14.</title>
        <authorList>
            <person name="Durrell K.A."/>
            <person name="Kirby B.M."/>
            <person name="Khan W."/>
            <person name="Mthethwa T."/>
            <person name="Le Roes-Hill M."/>
        </authorList>
    </citation>
    <scope>NUCLEOTIDE SEQUENCE [LARGE SCALE GENOMIC DNA]</scope>
    <source>
        <strain evidence="3 4">CZA14</strain>
    </source>
</reference>
<dbReference type="RefSeq" id="WP_107428148.1">
    <property type="nucleotide sequence ID" value="NZ_MRYD01000112.1"/>
</dbReference>
<name>A0ABX3YG61_9ACTN</name>
<dbReference type="Proteomes" id="UP000194266">
    <property type="component" value="Unassembled WGS sequence"/>
</dbReference>
<organism evidence="3 4">
    <name type="scientific">Streptomyces pharetrae CZA14</name>
    <dbReference type="NCBI Taxonomy" id="1144883"/>
    <lineage>
        <taxon>Bacteria</taxon>
        <taxon>Bacillati</taxon>
        <taxon>Actinomycetota</taxon>
        <taxon>Actinomycetes</taxon>
        <taxon>Kitasatosporales</taxon>
        <taxon>Streptomycetaceae</taxon>
        <taxon>Streptomyces</taxon>
    </lineage>
</organism>
<feature type="non-terminal residue" evidence="3">
    <location>
        <position position="1"/>
    </location>
</feature>
<dbReference type="PANTHER" id="PTHR35333:SF3">
    <property type="entry name" value="BETA-LACTAMASE-TYPE TRANSPEPTIDASE FOLD CONTAINING PROTEIN"/>
    <property type="match status" value="1"/>
</dbReference>
<sequence length="251" mass="26835">SADRKIASYQGDALFTTASISKVDILAALLLQAQDQGRDLTAEERQAADAMIRTSDNDAADFLWAVIGKGEGLDAANERLGLTSTHGGPGNRWGLTRTTAKDQVRLLQSIFQQGLAGAARTREGLDPESKAYIRELMGDITEGQDWGVSAASPRWSLKNGWLQRTTTGRWVINSTGQVTLHGHRYLVSALSSGHASEHGGISLIERAVRAAIDAASAHARHKPTGADAMRPPGSVFSNHPGGRSWRRGTSS</sequence>
<dbReference type="PANTHER" id="PTHR35333">
    <property type="entry name" value="BETA-LACTAMASE"/>
    <property type="match status" value="1"/>
</dbReference>
<evidence type="ECO:0000256" key="1">
    <source>
        <dbReference type="SAM" id="MobiDB-lite"/>
    </source>
</evidence>
<dbReference type="InterPro" id="IPR000871">
    <property type="entry name" value="Beta-lactam_class-A"/>
</dbReference>
<keyword evidence="4" id="KW-1185">Reference proteome</keyword>
<dbReference type="Gene3D" id="3.40.710.10">
    <property type="entry name" value="DD-peptidase/beta-lactamase superfamily"/>
    <property type="match status" value="1"/>
</dbReference>
<gene>
    <name evidence="3" type="ORF">OQI_20575</name>
</gene>
<feature type="domain" description="Beta-lactamase class A catalytic" evidence="2">
    <location>
        <begin position="45"/>
        <end position="190"/>
    </location>
</feature>
<dbReference type="Pfam" id="PF13354">
    <property type="entry name" value="Beta-lactamase2"/>
    <property type="match status" value="1"/>
</dbReference>
<evidence type="ECO:0000259" key="2">
    <source>
        <dbReference type="Pfam" id="PF13354"/>
    </source>
</evidence>
<proteinExistence type="predicted"/>
<accession>A0ABX3YG61</accession>
<evidence type="ECO:0000313" key="3">
    <source>
        <dbReference type="EMBL" id="OSZ58621.1"/>
    </source>
</evidence>
<comment type="caution">
    <text evidence="3">The sequence shown here is derived from an EMBL/GenBank/DDBJ whole genome shotgun (WGS) entry which is preliminary data.</text>
</comment>